<evidence type="ECO:0000256" key="4">
    <source>
        <dbReference type="ARBA" id="ARBA00022801"/>
    </source>
</evidence>
<sequence>MPRLTRRWLLIGIVAACSVLFLYYSFHRDREVAVAVEPPPAEEPQPELPPGEIPEAPEAPEGEKDKAKEKKPKKKKPFKPQRFDWTRRGQRFPVEFYHQLPRGKAPALPRIQNEFGTEDGAARKEREKRRAEVKRTFERAWHAYKEKAWLGDELTPVSGNPRTTKGGWAANLIESLDTLWIMGLKDEFEMAVQAAIRIDFQFFTAEVINIYEVTIRHLGGLIAAYDLSGDERLRKKAIEVGDMLYVAFDTPERMPLTRWRPYDALNKKVQFPMDSILVVEVTSMTLEFTRLSQISGDPKYYDAIERVTEVIDAQQNKTRLPGLWPLKCNAKVKDFTVDPFFSLGAIPGSTYPSGSTYEYLPKMHLLLNGLISTYRELYTKAMDTAIKHLLFRPLVPNNRDLLALGHVKIVGNRREGEEIKLDPEWQNLVCYAGGMFALGGRLFNQSEHVDIGRRITDTCIWAHSAFPMGIMPETSSLVPCAKGNAAVDSSDMSCSWSELKWRIAVQKAHELESTDELDARIAEENLQPGFAVIGDKRNLLRPEAIESIFVLYRITGMWELQRIAWDMFEKIAAHSEAEWGNAALEDVTLKSANSSKLDSMETHFMAGTLKYFYLMFSEPDLVSLDDFVFNTEAHPFRIPKPTVEPTPTPTAVY</sequence>
<evidence type="ECO:0000256" key="8">
    <source>
        <dbReference type="SAM" id="Phobius"/>
    </source>
</evidence>
<protein>
    <recommendedName>
        <fullName evidence="6">alpha-1,2-Mannosidase</fullName>
        <ecNumber evidence="6">3.2.1.-</ecNumber>
    </recommendedName>
</protein>
<feature type="compositionally biased region" description="Pro residues" evidence="7">
    <location>
        <begin position="37"/>
        <end position="52"/>
    </location>
</feature>
<dbReference type="Pfam" id="PF01532">
    <property type="entry name" value="Glyco_hydro_47"/>
    <property type="match status" value="1"/>
</dbReference>
<name>A0ABR1YY82_9PEZI</name>
<dbReference type="SUPFAM" id="SSF48225">
    <property type="entry name" value="Seven-hairpin glycosidases"/>
    <property type="match status" value="1"/>
</dbReference>
<keyword evidence="8" id="KW-0812">Transmembrane</keyword>
<dbReference type="PRINTS" id="PR00747">
    <property type="entry name" value="GLYHDRLASE47"/>
</dbReference>
<evidence type="ECO:0000256" key="6">
    <source>
        <dbReference type="RuleBase" id="RU361193"/>
    </source>
</evidence>
<evidence type="ECO:0000256" key="3">
    <source>
        <dbReference type="ARBA" id="ARBA00007658"/>
    </source>
</evidence>
<dbReference type="EMBL" id="JBBWRZ010000002">
    <property type="protein sequence ID" value="KAK8243679.1"/>
    <property type="molecule type" value="Genomic_DNA"/>
</dbReference>
<dbReference type="PANTHER" id="PTHR11742">
    <property type="entry name" value="MANNOSYL-OLIGOSACCHARIDE ALPHA-1,2-MANNOSIDASE-RELATED"/>
    <property type="match status" value="1"/>
</dbReference>
<evidence type="ECO:0000313" key="9">
    <source>
        <dbReference type="EMBL" id="KAK8243679.1"/>
    </source>
</evidence>
<comment type="cofactor">
    <cofactor evidence="1">
        <name>Ca(2+)</name>
        <dbReference type="ChEBI" id="CHEBI:29108"/>
    </cofactor>
</comment>
<proteinExistence type="inferred from homology"/>
<dbReference type="InterPro" id="IPR012341">
    <property type="entry name" value="6hp_glycosidase-like_sf"/>
</dbReference>
<feature type="region of interest" description="Disordered" evidence="7">
    <location>
        <begin position="37"/>
        <end position="82"/>
    </location>
</feature>
<reference evidence="9 10" key="1">
    <citation type="submission" date="2024-04" db="EMBL/GenBank/DDBJ databases">
        <title>Phyllosticta paracitricarpa is synonymous to the EU quarantine fungus P. citricarpa based on phylogenomic analyses.</title>
        <authorList>
            <consortium name="Lawrence Berkeley National Laboratory"/>
            <person name="Van Ingen-Buijs V.A."/>
            <person name="Van Westerhoven A.C."/>
            <person name="Haridas S."/>
            <person name="Skiadas P."/>
            <person name="Martin F."/>
            <person name="Groenewald J.Z."/>
            <person name="Crous P.W."/>
            <person name="Seidl M.F."/>
        </authorList>
    </citation>
    <scope>NUCLEOTIDE SEQUENCE [LARGE SCALE GENOMIC DNA]</scope>
    <source>
        <strain evidence="9 10">CBS 123374</strain>
    </source>
</reference>
<dbReference type="PANTHER" id="PTHR11742:SF89">
    <property type="entry name" value="ALPHA-1,2-MANNOSIDASE"/>
    <property type="match status" value="1"/>
</dbReference>
<organism evidence="9 10">
    <name type="scientific">Phyllosticta capitalensis</name>
    <dbReference type="NCBI Taxonomy" id="121624"/>
    <lineage>
        <taxon>Eukaryota</taxon>
        <taxon>Fungi</taxon>
        <taxon>Dikarya</taxon>
        <taxon>Ascomycota</taxon>
        <taxon>Pezizomycotina</taxon>
        <taxon>Dothideomycetes</taxon>
        <taxon>Dothideomycetes incertae sedis</taxon>
        <taxon>Botryosphaeriales</taxon>
        <taxon>Phyllostictaceae</taxon>
        <taxon>Phyllosticta</taxon>
    </lineage>
</organism>
<keyword evidence="5" id="KW-1015">Disulfide bond</keyword>
<keyword evidence="4 6" id="KW-0378">Hydrolase</keyword>
<evidence type="ECO:0000256" key="1">
    <source>
        <dbReference type="ARBA" id="ARBA00001913"/>
    </source>
</evidence>
<dbReference type="InterPro" id="IPR036026">
    <property type="entry name" value="Seven-hairpin_glycosidases"/>
</dbReference>
<evidence type="ECO:0000256" key="2">
    <source>
        <dbReference type="ARBA" id="ARBA00004922"/>
    </source>
</evidence>
<dbReference type="EC" id="3.2.1.-" evidence="6"/>
<evidence type="ECO:0000256" key="5">
    <source>
        <dbReference type="ARBA" id="ARBA00023157"/>
    </source>
</evidence>
<dbReference type="GO" id="GO:0016787">
    <property type="term" value="F:hydrolase activity"/>
    <property type="evidence" value="ECO:0007669"/>
    <property type="project" value="UniProtKB-KW"/>
</dbReference>
<comment type="similarity">
    <text evidence="3 6">Belongs to the glycosyl hydrolase 47 family.</text>
</comment>
<dbReference type="InterPro" id="IPR050749">
    <property type="entry name" value="Glycosyl_Hydrolase_47"/>
</dbReference>
<feature type="transmembrane region" description="Helical" evidence="8">
    <location>
        <begin position="7"/>
        <end position="26"/>
    </location>
</feature>
<dbReference type="Proteomes" id="UP001492380">
    <property type="component" value="Unassembled WGS sequence"/>
</dbReference>
<keyword evidence="8" id="KW-0472">Membrane</keyword>
<feature type="compositionally biased region" description="Basic residues" evidence="7">
    <location>
        <begin position="69"/>
        <end position="79"/>
    </location>
</feature>
<comment type="pathway">
    <text evidence="2">Protein modification; protein glycosylation.</text>
</comment>
<dbReference type="InterPro" id="IPR001382">
    <property type="entry name" value="Glyco_hydro_47"/>
</dbReference>
<dbReference type="Gene3D" id="1.50.10.10">
    <property type="match status" value="1"/>
</dbReference>
<evidence type="ECO:0000313" key="10">
    <source>
        <dbReference type="Proteomes" id="UP001492380"/>
    </source>
</evidence>
<keyword evidence="8" id="KW-1133">Transmembrane helix</keyword>
<gene>
    <name evidence="9" type="ORF">HDK90DRAFT_130456</name>
</gene>
<keyword evidence="6" id="KW-0326">Glycosidase</keyword>
<evidence type="ECO:0000256" key="7">
    <source>
        <dbReference type="SAM" id="MobiDB-lite"/>
    </source>
</evidence>
<comment type="caution">
    <text evidence="9">The sequence shown here is derived from an EMBL/GenBank/DDBJ whole genome shotgun (WGS) entry which is preliminary data.</text>
</comment>
<accession>A0ABR1YY82</accession>
<keyword evidence="10" id="KW-1185">Reference proteome</keyword>